<protein>
    <submittedName>
        <fullName evidence="2">Small integral membrane protein 26</fullName>
    </submittedName>
</protein>
<evidence type="ECO:0000256" key="1">
    <source>
        <dbReference type="SAM" id="Phobius"/>
    </source>
</evidence>
<evidence type="ECO:0000313" key="3">
    <source>
        <dbReference type="Proteomes" id="UP000503349"/>
    </source>
</evidence>
<keyword evidence="1" id="KW-1133">Transmembrane helix</keyword>
<feature type="transmembrane region" description="Helical" evidence="1">
    <location>
        <begin position="12"/>
        <end position="31"/>
    </location>
</feature>
<proteinExistence type="predicted"/>
<dbReference type="AlphaFoldDB" id="A0A6G1PAS6"/>
<gene>
    <name evidence="2" type="ORF">EXN66_Car002810</name>
</gene>
<dbReference type="PANTHER" id="PTHR40386:SF1">
    <property type="entry name" value="SMALL INTEGRAL MEMBRANE PROTEIN 26"/>
    <property type="match status" value="1"/>
</dbReference>
<keyword evidence="3" id="KW-1185">Reference proteome</keyword>
<reference evidence="2 3" key="1">
    <citation type="submission" date="2019-02" db="EMBL/GenBank/DDBJ databases">
        <title>Opniocepnalus argus genome.</title>
        <authorList>
            <person name="Zhou C."/>
            <person name="Xiao S."/>
        </authorList>
    </citation>
    <scope>NUCLEOTIDE SEQUENCE [LARGE SCALE GENOMIC DNA]</scope>
    <source>
        <strain evidence="2">OARG1902GOOAL</strain>
        <tissue evidence="2">Muscle</tissue>
    </source>
</reference>
<dbReference type="PANTHER" id="PTHR40386">
    <property type="entry name" value="SMALL INTEGRAL MEMBRANE PROTEIN 26"/>
    <property type="match status" value="1"/>
</dbReference>
<sequence>MTFKDMLKWNKRVSAVYALGIWTMIGSYAYFRLTGPHEDMPAKREEEVESNPNQVVYQTAHSKTVVIYKKDFVPYTTRIYNFLQSFSNTSGTGASNK</sequence>
<dbReference type="EMBL" id="CM015714">
    <property type="protein sequence ID" value="KAF3687138.1"/>
    <property type="molecule type" value="Genomic_DNA"/>
</dbReference>
<accession>A0A6G1PAS6</accession>
<name>A0A6G1PAS6_CHAAH</name>
<dbReference type="Proteomes" id="UP000503349">
    <property type="component" value="Chromosome 3"/>
</dbReference>
<dbReference type="InterPro" id="IPR038831">
    <property type="entry name" value="SMIM26"/>
</dbReference>
<organism evidence="2 3">
    <name type="scientific">Channa argus</name>
    <name type="common">Northern snakehead</name>
    <name type="synonym">Ophicephalus argus</name>
    <dbReference type="NCBI Taxonomy" id="215402"/>
    <lineage>
        <taxon>Eukaryota</taxon>
        <taxon>Metazoa</taxon>
        <taxon>Chordata</taxon>
        <taxon>Craniata</taxon>
        <taxon>Vertebrata</taxon>
        <taxon>Euteleostomi</taxon>
        <taxon>Actinopterygii</taxon>
        <taxon>Neopterygii</taxon>
        <taxon>Teleostei</taxon>
        <taxon>Neoteleostei</taxon>
        <taxon>Acanthomorphata</taxon>
        <taxon>Anabantaria</taxon>
        <taxon>Anabantiformes</taxon>
        <taxon>Channoidei</taxon>
        <taxon>Channidae</taxon>
        <taxon>Channa</taxon>
    </lineage>
</organism>
<evidence type="ECO:0000313" key="2">
    <source>
        <dbReference type="EMBL" id="KAF3687138.1"/>
    </source>
</evidence>
<keyword evidence="1" id="KW-0812">Transmembrane</keyword>
<keyword evidence="1" id="KW-0472">Membrane</keyword>
<reference evidence="3" key="2">
    <citation type="submission" date="2019-02" db="EMBL/GenBank/DDBJ databases">
        <title>Opniocepnalus argus Var Kimnra genome.</title>
        <authorList>
            <person name="Zhou C."/>
            <person name="Xiao S."/>
        </authorList>
    </citation>
    <scope>NUCLEOTIDE SEQUENCE [LARGE SCALE GENOMIC DNA]</scope>
</reference>